<protein>
    <submittedName>
        <fullName evidence="2">Uncharacterized protein</fullName>
    </submittedName>
</protein>
<keyword evidence="1" id="KW-1133">Transmembrane helix</keyword>
<proteinExistence type="predicted"/>
<reference evidence="2 3" key="1">
    <citation type="submission" date="2024-11" db="EMBL/GenBank/DDBJ databases">
        <authorList>
            <person name="Mikucki A.G."/>
            <person name="Kahler C.M."/>
        </authorList>
    </citation>
    <scope>NUCLEOTIDE SEQUENCE [LARGE SCALE GENOMIC DNA]</scope>
    <source>
        <strain evidence="2 3">EXNM717</strain>
    </source>
</reference>
<sequence length="103" mass="12299">MYSIELRNQMVIHKAKKTSLTVSTKSTVSFVTVWGLWTLSFYLIAKDHHFLFNNPIVLHWTLWEILRAALAFVLIQLVILQAWSLYVRRVMRYRRKYRSGRGN</sequence>
<feature type="transmembrane region" description="Helical" evidence="1">
    <location>
        <begin position="26"/>
        <end position="45"/>
    </location>
</feature>
<dbReference type="EMBL" id="JBJGEB010000003">
    <property type="protein sequence ID" value="MFK7641633.1"/>
    <property type="molecule type" value="Genomic_DNA"/>
</dbReference>
<keyword evidence="3" id="KW-1185">Reference proteome</keyword>
<keyword evidence="1" id="KW-0812">Transmembrane</keyword>
<dbReference type="RefSeq" id="WP_009174705.1">
    <property type="nucleotide sequence ID" value="NZ_CAUJQB010000245.1"/>
</dbReference>
<comment type="caution">
    <text evidence="2">The sequence shown here is derived from an EMBL/GenBank/DDBJ whole genome shotgun (WGS) entry which is preliminary data.</text>
</comment>
<keyword evidence="1" id="KW-0472">Membrane</keyword>
<name>A0ABW8Q3B7_9NEIS</name>
<evidence type="ECO:0000313" key="2">
    <source>
        <dbReference type="EMBL" id="MFK7641633.1"/>
    </source>
</evidence>
<organism evidence="2 3">
    <name type="scientific">Neisseria oralis</name>
    <dbReference type="NCBI Taxonomy" id="1107316"/>
    <lineage>
        <taxon>Bacteria</taxon>
        <taxon>Pseudomonadati</taxon>
        <taxon>Pseudomonadota</taxon>
        <taxon>Betaproteobacteria</taxon>
        <taxon>Neisseriales</taxon>
        <taxon>Neisseriaceae</taxon>
        <taxon>Neisseria</taxon>
    </lineage>
</organism>
<feature type="transmembrane region" description="Helical" evidence="1">
    <location>
        <begin position="65"/>
        <end position="86"/>
    </location>
</feature>
<evidence type="ECO:0000256" key="1">
    <source>
        <dbReference type="SAM" id="Phobius"/>
    </source>
</evidence>
<accession>A0ABW8Q3B7</accession>
<dbReference type="Proteomes" id="UP001621964">
    <property type="component" value="Unassembled WGS sequence"/>
</dbReference>
<evidence type="ECO:0000313" key="3">
    <source>
        <dbReference type="Proteomes" id="UP001621964"/>
    </source>
</evidence>
<gene>
    <name evidence="2" type="ORF">ACI43T_03860</name>
</gene>